<dbReference type="Gene3D" id="1.10.10.1320">
    <property type="entry name" value="Anti-sigma factor, zinc-finger domain"/>
    <property type="match status" value="1"/>
</dbReference>
<evidence type="ECO:0000256" key="3">
    <source>
        <dbReference type="SAM" id="MobiDB-lite"/>
    </source>
</evidence>
<feature type="transmembrane region" description="Helical" evidence="4">
    <location>
        <begin position="108"/>
        <end position="129"/>
    </location>
</feature>
<dbReference type="InterPro" id="IPR041916">
    <property type="entry name" value="Anti_sigma_zinc_sf"/>
</dbReference>
<evidence type="ECO:0000256" key="2">
    <source>
        <dbReference type="ARBA" id="ARBA00023163"/>
    </source>
</evidence>
<keyword evidence="4" id="KW-0472">Membrane</keyword>
<evidence type="ECO:0008006" key="7">
    <source>
        <dbReference type="Google" id="ProtNLM"/>
    </source>
</evidence>
<keyword evidence="6" id="KW-1185">Reference proteome</keyword>
<name>A0ABP7FAJ8_9ACTN</name>
<dbReference type="EMBL" id="BAABDD010000004">
    <property type="protein sequence ID" value="GAA3733072.1"/>
    <property type="molecule type" value="Genomic_DNA"/>
</dbReference>
<comment type="caution">
    <text evidence="5">The sequence shown here is derived from an EMBL/GenBank/DDBJ whole genome shotgun (WGS) entry which is preliminary data.</text>
</comment>
<protein>
    <recommendedName>
        <fullName evidence="7">Zinc-finger</fullName>
    </recommendedName>
</protein>
<feature type="region of interest" description="Disordered" evidence="3">
    <location>
        <begin position="183"/>
        <end position="211"/>
    </location>
</feature>
<gene>
    <name evidence="5" type="ORF">GCM10022402_11980</name>
</gene>
<accession>A0ABP7FAJ8</accession>
<keyword evidence="4" id="KW-0812">Transmembrane</keyword>
<dbReference type="Proteomes" id="UP001500908">
    <property type="component" value="Unassembled WGS sequence"/>
</dbReference>
<evidence type="ECO:0000256" key="4">
    <source>
        <dbReference type="SAM" id="Phobius"/>
    </source>
</evidence>
<proteinExistence type="predicted"/>
<evidence type="ECO:0000256" key="1">
    <source>
        <dbReference type="ARBA" id="ARBA00023015"/>
    </source>
</evidence>
<evidence type="ECO:0000313" key="5">
    <source>
        <dbReference type="EMBL" id="GAA3733072.1"/>
    </source>
</evidence>
<feature type="compositionally biased region" description="Polar residues" evidence="3">
    <location>
        <begin position="135"/>
        <end position="148"/>
    </location>
</feature>
<keyword evidence="1" id="KW-0805">Transcription regulation</keyword>
<dbReference type="RefSeq" id="WP_344968164.1">
    <property type="nucleotide sequence ID" value="NZ_BAABDD010000004.1"/>
</dbReference>
<reference evidence="6" key="1">
    <citation type="journal article" date="2019" name="Int. J. Syst. Evol. Microbiol.">
        <title>The Global Catalogue of Microorganisms (GCM) 10K type strain sequencing project: providing services to taxonomists for standard genome sequencing and annotation.</title>
        <authorList>
            <consortium name="The Broad Institute Genomics Platform"/>
            <consortium name="The Broad Institute Genome Sequencing Center for Infectious Disease"/>
            <person name="Wu L."/>
            <person name="Ma J."/>
        </authorList>
    </citation>
    <scope>NUCLEOTIDE SEQUENCE [LARGE SCALE GENOMIC DNA]</scope>
    <source>
        <strain evidence="6">JCM 17137</strain>
    </source>
</reference>
<keyword evidence="2" id="KW-0804">Transcription</keyword>
<feature type="region of interest" description="Disordered" evidence="3">
    <location>
        <begin position="135"/>
        <end position="154"/>
    </location>
</feature>
<evidence type="ECO:0000313" key="6">
    <source>
        <dbReference type="Proteomes" id="UP001500908"/>
    </source>
</evidence>
<sequence>MTSHIDTETLALLAEGLLEEDEENSTQAHVTECDRCRSQMAALADVSRVLAEVPAPPLPDGLVDRIDDALRHEAEKRTDSPTTVDDGHGVVVGGEVLALPPRSGPPRWLPYLAAAAAAVFVVGGGAAVVSNITPTGDKTGAGSTAFQEETSEREAASAYRPFVVSSGTDYTDDELAEQGEAVLEDSPLANGAESTADGAAEEPLPDSPTLSGDIATCVRELSSRSQERPVLIDRATYEGAPAWIMLFRTADSYNLQVMSTKCGESVDPAGATLAETTLP</sequence>
<organism evidence="5 6">
    <name type="scientific">Salinactinospora qingdaonensis</name>
    <dbReference type="NCBI Taxonomy" id="702744"/>
    <lineage>
        <taxon>Bacteria</taxon>
        <taxon>Bacillati</taxon>
        <taxon>Actinomycetota</taxon>
        <taxon>Actinomycetes</taxon>
        <taxon>Streptosporangiales</taxon>
        <taxon>Nocardiopsidaceae</taxon>
        <taxon>Salinactinospora</taxon>
    </lineage>
</organism>
<keyword evidence="4" id="KW-1133">Transmembrane helix</keyword>